<organism evidence="1 2">
    <name type="scientific">Corchorus capsularis</name>
    <name type="common">Jute</name>
    <dbReference type="NCBI Taxonomy" id="210143"/>
    <lineage>
        <taxon>Eukaryota</taxon>
        <taxon>Viridiplantae</taxon>
        <taxon>Streptophyta</taxon>
        <taxon>Embryophyta</taxon>
        <taxon>Tracheophyta</taxon>
        <taxon>Spermatophyta</taxon>
        <taxon>Magnoliopsida</taxon>
        <taxon>eudicotyledons</taxon>
        <taxon>Gunneridae</taxon>
        <taxon>Pentapetalae</taxon>
        <taxon>rosids</taxon>
        <taxon>malvids</taxon>
        <taxon>Malvales</taxon>
        <taxon>Malvaceae</taxon>
        <taxon>Grewioideae</taxon>
        <taxon>Apeibeae</taxon>
        <taxon>Corchorus</taxon>
    </lineage>
</organism>
<sequence>MACHVTIFIRPRQHRNGVTGLAVEPSIGPYTGPTIDPISKTLS</sequence>
<name>A0A1R3J4K9_COCAP</name>
<accession>A0A1R3J4K9</accession>
<dbReference type="AlphaFoldDB" id="A0A1R3J4K9"/>
<evidence type="ECO:0000313" key="1">
    <source>
        <dbReference type="EMBL" id="OMO89761.1"/>
    </source>
</evidence>
<dbReference type="Gramene" id="OMO89761">
    <property type="protein sequence ID" value="OMO89761"/>
    <property type="gene ID" value="CCACVL1_07650"/>
</dbReference>
<comment type="caution">
    <text evidence="1">The sequence shown here is derived from an EMBL/GenBank/DDBJ whole genome shotgun (WGS) entry which is preliminary data.</text>
</comment>
<keyword evidence="2" id="KW-1185">Reference proteome</keyword>
<protein>
    <submittedName>
        <fullName evidence="1">Uncharacterized protein</fullName>
    </submittedName>
</protein>
<dbReference type="Proteomes" id="UP000188268">
    <property type="component" value="Unassembled WGS sequence"/>
</dbReference>
<reference evidence="1 2" key="1">
    <citation type="submission" date="2013-09" db="EMBL/GenBank/DDBJ databases">
        <title>Corchorus capsularis genome sequencing.</title>
        <authorList>
            <person name="Alam M."/>
            <person name="Haque M.S."/>
            <person name="Islam M.S."/>
            <person name="Emdad E.M."/>
            <person name="Islam M.M."/>
            <person name="Ahmed B."/>
            <person name="Halim A."/>
            <person name="Hossen Q.M.M."/>
            <person name="Hossain M.Z."/>
            <person name="Ahmed R."/>
            <person name="Khan M.M."/>
            <person name="Islam R."/>
            <person name="Rashid M.M."/>
            <person name="Khan S.A."/>
            <person name="Rahman M.S."/>
            <person name="Alam M."/>
        </authorList>
    </citation>
    <scope>NUCLEOTIDE SEQUENCE [LARGE SCALE GENOMIC DNA]</scope>
    <source>
        <strain evidence="2">cv. CVL-1</strain>
        <tissue evidence="1">Whole seedling</tissue>
    </source>
</reference>
<evidence type="ECO:0000313" key="2">
    <source>
        <dbReference type="Proteomes" id="UP000188268"/>
    </source>
</evidence>
<gene>
    <name evidence="1" type="ORF">CCACVL1_07650</name>
</gene>
<dbReference type="EMBL" id="AWWV01008603">
    <property type="protein sequence ID" value="OMO89761.1"/>
    <property type="molecule type" value="Genomic_DNA"/>
</dbReference>
<proteinExistence type="predicted"/>